<dbReference type="PANTHER" id="PTHR43280">
    <property type="entry name" value="ARAC-FAMILY TRANSCRIPTIONAL REGULATOR"/>
    <property type="match status" value="1"/>
</dbReference>
<gene>
    <name evidence="5" type="ORF">RQM65_04945</name>
</gene>
<dbReference type="RefSeq" id="WP_314013140.1">
    <property type="nucleotide sequence ID" value="NZ_JAVTTP010000001.1"/>
</dbReference>
<comment type="caution">
    <text evidence="5">The sequence shown here is derived from an EMBL/GenBank/DDBJ whole genome shotgun (WGS) entry which is preliminary data.</text>
</comment>
<dbReference type="InterPro" id="IPR020449">
    <property type="entry name" value="Tscrpt_reg_AraC-type_HTH"/>
</dbReference>
<dbReference type="InterPro" id="IPR018060">
    <property type="entry name" value="HTH_AraC"/>
</dbReference>
<dbReference type="InterPro" id="IPR009057">
    <property type="entry name" value="Homeodomain-like_sf"/>
</dbReference>
<evidence type="ECO:0000256" key="3">
    <source>
        <dbReference type="ARBA" id="ARBA00023163"/>
    </source>
</evidence>
<dbReference type="SMART" id="SM00342">
    <property type="entry name" value="HTH_ARAC"/>
    <property type="match status" value="1"/>
</dbReference>
<dbReference type="Pfam" id="PF12833">
    <property type="entry name" value="HTH_18"/>
    <property type="match status" value="1"/>
</dbReference>
<evidence type="ECO:0000313" key="6">
    <source>
        <dbReference type="Proteomes" id="UP001250656"/>
    </source>
</evidence>
<dbReference type="EMBL" id="JAVTTP010000001">
    <property type="protein sequence ID" value="MDT7828009.1"/>
    <property type="molecule type" value="Genomic_DNA"/>
</dbReference>
<dbReference type="Proteomes" id="UP001250656">
    <property type="component" value="Unassembled WGS sequence"/>
</dbReference>
<evidence type="ECO:0000259" key="4">
    <source>
        <dbReference type="PROSITE" id="PS01124"/>
    </source>
</evidence>
<evidence type="ECO:0000313" key="5">
    <source>
        <dbReference type="EMBL" id="MDT7828009.1"/>
    </source>
</evidence>
<organism evidence="5 6">
    <name type="scientific">Pricia mediterranea</name>
    <dbReference type="NCBI Taxonomy" id="3076079"/>
    <lineage>
        <taxon>Bacteria</taxon>
        <taxon>Pseudomonadati</taxon>
        <taxon>Bacteroidota</taxon>
        <taxon>Flavobacteriia</taxon>
        <taxon>Flavobacteriales</taxon>
        <taxon>Flavobacteriaceae</taxon>
        <taxon>Pricia</taxon>
    </lineage>
</organism>
<accession>A0ABU3L479</accession>
<dbReference type="SUPFAM" id="SSF46689">
    <property type="entry name" value="Homeodomain-like"/>
    <property type="match status" value="1"/>
</dbReference>
<name>A0ABU3L479_9FLAO</name>
<dbReference type="PRINTS" id="PR00032">
    <property type="entry name" value="HTHARAC"/>
</dbReference>
<evidence type="ECO:0000256" key="2">
    <source>
        <dbReference type="ARBA" id="ARBA00023125"/>
    </source>
</evidence>
<reference evidence="5 6" key="1">
    <citation type="submission" date="2023-09" db="EMBL/GenBank/DDBJ databases">
        <title>Novel taxa isolated from Blanes Bay.</title>
        <authorList>
            <person name="Rey-Velasco X."/>
            <person name="Lucena T."/>
        </authorList>
    </citation>
    <scope>NUCLEOTIDE SEQUENCE [LARGE SCALE GENOMIC DNA]</scope>
    <source>
        <strain evidence="5 6">S334</strain>
    </source>
</reference>
<evidence type="ECO:0000256" key="1">
    <source>
        <dbReference type="ARBA" id="ARBA00023015"/>
    </source>
</evidence>
<protein>
    <submittedName>
        <fullName evidence="5">Helix-turn-helix transcriptional regulator</fullName>
    </submittedName>
</protein>
<dbReference type="PROSITE" id="PS01124">
    <property type="entry name" value="HTH_ARAC_FAMILY_2"/>
    <property type="match status" value="1"/>
</dbReference>
<sequence>MDPSRSTNQKTYIHIAQTFLMHLRGQFPITQATQPIKLRKASDFADILNIHVNHLNRAVKLYTGKTTTSNINERYVKEARGLLKRTDWPITTIAIVFGFREANHFSTFFKKHVGCTPTNYRTIKIKK</sequence>
<dbReference type="Gene3D" id="1.10.10.60">
    <property type="entry name" value="Homeodomain-like"/>
    <property type="match status" value="1"/>
</dbReference>
<feature type="domain" description="HTH araC/xylS-type" evidence="4">
    <location>
        <begin position="42"/>
        <end position="123"/>
    </location>
</feature>
<proteinExistence type="predicted"/>
<keyword evidence="1" id="KW-0805">Transcription regulation</keyword>
<keyword evidence="3" id="KW-0804">Transcription</keyword>
<keyword evidence="6" id="KW-1185">Reference proteome</keyword>
<dbReference type="PANTHER" id="PTHR43280:SF32">
    <property type="entry name" value="TRANSCRIPTIONAL REGULATORY PROTEIN"/>
    <property type="match status" value="1"/>
</dbReference>
<keyword evidence="2" id="KW-0238">DNA-binding</keyword>